<keyword evidence="1" id="KW-0812">Transmembrane</keyword>
<dbReference type="AlphaFoldDB" id="A0A225WIT6"/>
<accession>A0A225WIT6</accession>
<keyword evidence="1" id="KW-1133">Transmembrane helix</keyword>
<evidence type="ECO:0000256" key="1">
    <source>
        <dbReference type="SAM" id="Phobius"/>
    </source>
</evidence>
<organism evidence="2 3">
    <name type="scientific">Phytophthora megakarya</name>
    <dbReference type="NCBI Taxonomy" id="4795"/>
    <lineage>
        <taxon>Eukaryota</taxon>
        <taxon>Sar</taxon>
        <taxon>Stramenopiles</taxon>
        <taxon>Oomycota</taxon>
        <taxon>Peronosporomycetes</taxon>
        <taxon>Peronosporales</taxon>
        <taxon>Peronosporaceae</taxon>
        <taxon>Phytophthora</taxon>
    </lineage>
</organism>
<keyword evidence="2" id="KW-0378">Hydrolase</keyword>
<dbReference type="GO" id="GO:0006508">
    <property type="term" value="P:proteolysis"/>
    <property type="evidence" value="ECO:0007669"/>
    <property type="project" value="UniProtKB-KW"/>
</dbReference>
<protein>
    <submittedName>
        <fullName evidence="2">Papain-like cysteine protease C1</fullName>
    </submittedName>
</protein>
<sequence length="108" mass="11886">ISDEELVWEDKSIYGGSIFGIVPFKESAKDHPIKDTTEDIASPESEVLTAFHLPETESLATKTETRHDDSSFAALATMFFVSGCVCAALAAALILKFRGHRYVYRSIS</sequence>
<feature type="transmembrane region" description="Helical" evidence="1">
    <location>
        <begin position="72"/>
        <end position="95"/>
    </location>
</feature>
<evidence type="ECO:0000313" key="3">
    <source>
        <dbReference type="Proteomes" id="UP000198211"/>
    </source>
</evidence>
<comment type="caution">
    <text evidence="2">The sequence shown here is derived from an EMBL/GenBank/DDBJ whole genome shotgun (WGS) entry which is preliminary data.</text>
</comment>
<keyword evidence="1" id="KW-0472">Membrane</keyword>
<dbReference type="GO" id="GO:0008233">
    <property type="term" value="F:peptidase activity"/>
    <property type="evidence" value="ECO:0007669"/>
    <property type="project" value="UniProtKB-KW"/>
</dbReference>
<dbReference type="EMBL" id="NBNE01000725">
    <property type="protein sequence ID" value="OWZ17613.1"/>
    <property type="molecule type" value="Genomic_DNA"/>
</dbReference>
<dbReference type="Proteomes" id="UP000198211">
    <property type="component" value="Unassembled WGS sequence"/>
</dbReference>
<dbReference type="STRING" id="4795.A0A225WIT6"/>
<proteinExistence type="predicted"/>
<dbReference type="OrthoDB" id="190265at2759"/>
<name>A0A225WIT6_9STRA</name>
<reference evidence="3" key="1">
    <citation type="submission" date="2017-03" db="EMBL/GenBank/DDBJ databases">
        <title>Phytopthora megakarya and P. palmivora, two closely related causual agents of cacao black pod achieved similar genome size and gene model numbers by different mechanisms.</title>
        <authorList>
            <person name="Ali S."/>
            <person name="Shao J."/>
            <person name="Larry D.J."/>
            <person name="Kronmiller B."/>
            <person name="Shen D."/>
            <person name="Strem M.D."/>
            <person name="Melnick R.L."/>
            <person name="Guiltinan M.J."/>
            <person name="Tyler B.M."/>
            <person name="Meinhardt L.W."/>
            <person name="Bailey B.A."/>
        </authorList>
    </citation>
    <scope>NUCLEOTIDE SEQUENCE [LARGE SCALE GENOMIC DNA]</scope>
    <source>
        <strain evidence="3">zdho120</strain>
    </source>
</reference>
<keyword evidence="2" id="KW-0645">Protease</keyword>
<gene>
    <name evidence="2" type="ORF">PHMEG_0008423</name>
</gene>
<feature type="non-terminal residue" evidence="2">
    <location>
        <position position="1"/>
    </location>
</feature>
<keyword evidence="3" id="KW-1185">Reference proteome</keyword>
<evidence type="ECO:0000313" key="2">
    <source>
        <dbReference type="EMBL" id="OWZ17613.1"/>
    </source>
</evidence>